<dbReference type="Pfam" id="PF13460">
    <property type="entry name" value="NAD_binding_10"/>
    <property type="match status" value="1"/>
</dbReference>
<dbReference type="RefSeq" id="WP_264793401.1">
    <property type="nucleotide sequence ID" value="NZ_AP026867.1"/>
</dbReference>
<gene>
    <name evidence="2" type="ORF">AsAng_0030280</name>
</gene>
<dbReference type="SUPFAM" id="SSF51735">
    <property type="entry name" value="NAD(P)-binding Rossmann-fold domains"/>
    <property type="match status" value="1"/>
</dbReference>
<dbReference type="Gene3D" id="3.40.50.720">
    <property type="entry name" value="NAD(P)-binding Rossmann-like Domain"/>
    <property type="match status" value="1"/>
</dbReference>
<feature type="domain" description="NAD(P)-binding" evidence="1">
    <location>
        <begin position="10"/>
        <end position="193"/>
    </location>
</feature>
<evidence type="ECO:0000313" key="2">
    <source>
        <dbReference type="EMBL" id="BDS12308.1"/>
    </source>
</evidence>
<name>A0A915YFS6_9BACT</name>
<dbReference type="PANTHER" id="PTHR12126:SF11">
    <property type="entry name" value="NADH DEHYDROGENASE [UBIQUINONE] 1 ALPHA SUBCOMPLEX SUBUNIT 9, MITOCHONDRIAL"/>
    <property type="match status" value="1"/>
</dbReference>
<proteinExistence type="predicted"/>
<sequence>MKTERVLLAGATGYLGRYIAAELVAQKYTTKLIVRNQRQAKFDASIVEIQEAQVTQKNTLKGICKNIDVVISTVGITRQKDGLTYMDVDYQANMNLLEEAIKEGVQKFIYISAINGDQYRHLKIFEAKERFVDALKESGLEYVIVRPNGFFSDMKDFLKMAERGTVYLFGDGNYQLNPIHGADLAEACVQAIGQKKQELIIGGPDVMTQNELAELALKAWSSKSKIVHLPDWIRKAIIVGMRWFTSSKTYGPIEFFLTAMAADNVAPIYGTHRLVDFFNEMVQKSKIKNDNR</sequence>
<dbReference type="InterPro" id="IPR051207">
    <property type="entry name" value="ComplexI_NDUFA9_subunit"/>
</dbReference>
<dbReference type="PANTHER" id="PTHR12126">
    <property type="entry name" value="NADH-UBIQUINONE OXIDOREDUCTASE 39 KDA SUBUNIT-RELATED"/>
    <property type="match status" value="1"/>
</dbReference>
<dbReference type="EMBL" id="AP026867">
    <property type="protein sequence ID" value="BDS12308.1"/>
    <property type="molecule type" value="Genomic_DNA"/>
</dbReference>
<dbReference type="CDD" id="cd05243">
    <property type="entry name" value="SDR_a5"/>
    <property type="match status" value="1"/>
</dbReference>
<organism evidence="2 3">
    <name type="scientific">Aureispira anguillae</name>
    <dbReference type="NCBI Taxonomy" id="2864201"/>
    <lineage>
        <taxon>Bacteria</taxon>
        <taxon>Pseudomonadati</taxon>
        <taxon>Bacteroidota</taxon>
        <taxon>Saprospiria</taxon>
        <taxon>Saprospirales</taxon>
        <taxon>Saprospiraceae</taxon>
        <taxon>Aureispira</taxon>
    </lineage>
</organism>
<dbReference type="KEGG" id="aup:AsAng_0030280"/>
<dbReference type="InterPro" id="IPR036291">
    <property type="entry name" value="NAD(P)-bd_dom_sf"/>
</dbReference>
<dbReference type="GO" id="GO:0044877">
    <property type="term" value="F:protein-containing complex binding"/>
    <property type="evidence" value="ECO:0007669"/>
    <property type="project" value="TreeGrafter"/>
</dbReference>
<dbReference type="Proteomes" id="UP001060919">
    <property type="component" value="Chromosome"/>
</dbReference>
<dbReference type="InterPro" id="IPR016040">
    <property type="entry name" value="NAD(P)-bd_dom"/>
</dbReference>
<protein>
    <submittedName>
        <fullName evidence="2">SDR family oxidoreductase</fullName>
    </submittedName>
</protein>
<dbReference type="AlphaFoldDB" id="A0A915YFS6"/>
<accession>A0A915YFS6</accession>
<reference evidence="2" key="1">
    <citation type="submission" date="2022-09" db="EMBL/GenBank/DDBJ databases">
        <title>Aureispira anguillicida sp. nov., isolated from Leptocephalus of Japanese eel Anguilla japonica.</title>
        <authorList>
            <person name="Yuasa K."/>
            <person name="Mekata T."/>
            <person name="Ikunari K."/>
        </authorList>
    </citation>
    <scope>NUCLEOTIDE SEQUENCE</scope>
    <source>
        <strain evidence="2">EL160426</strain>
    </source>
</reference>
<keyword evidence="3" id="KW-1185">Reference proteome</keyword>
<evidence type="ECO:0000313" key="3">
    <source>
        <dbReference type="Proteomes" id="UP001060919"/>
    </source>
</evidence>
<evidence type="ECO:0000259" key="1">
    <source>
        <dbReference type="Pfam" id="PF13460"/>
    </source>
</evidence>